<name>A0A438I885_VITVI</name>
<dbReference type="PANTHER" id="PTHR34545">
    <property type="entry name" value="CLAVATA3/ESR (CLE)-RELATED PROTEIN 22"/>
    <property type="match status" value="1"/>
</dbReference>
<reference evidence="3 4" key="1">
    <citation type="journal article" date="2018" name="PLoS Genet.">
        <title>Population sequencing reveals clonal diversity and ancestral inbreeding in the grapevine cultivar Chardonnay.</title>
        <authorList>
            <person name="Roach M.J."/>
            <person name="Johnson D.L."/>
            <person name="Bohlmann J."/>
            <person name="van Vuuren H.J."/>
            <person name="Jones S.J."/>
            <person name="Pretorius I.S."/>
            <person name="Schmidt S.A."/>
            <person name="Borneman A.R."/>
        </authorList>
    </citation>
    <scope>NUCLEOTIDE SEQUENCE [LARGE SCALE GENOMIC DNA]</scope>
    <source>
        <strain evidence="4">cv. Chardonnay</strain>
        <tissue evidence="3">Leaf</tissue>
    </source>
</reference>
<feature type="compositionally biased region" description="Basic and acidic residues" evidence="1">
    <location>
        <begin position="77"/>
        <end position="91"/>
    </location>
</feature>
<dbReference type="AlphaFoldDB" id="A0A438I885"/>
<feature type="chain" id="PRO_5019446144" evidence="2">
    <location>
        <begin position="41"/>
        <end position="102"/>
    </location>
</feature>
<dbReference type="GO" id="GO:0048731">
    <property type="term" value="P:system development"/>
    <property type="evidence" value="ECO:0007669"/>
    <property type="project" value="InterPro"/>
</dbReference>
<dbReference type="PANTHER" id="PTHR34545:SF8">
    <property type="entry name" value="CLAVATA3_ESR (CLE)-RELATED PROTEIN 21"/>
    <property type="match status" value="1"/>
</dbReference>
<dbReference type="Proteomes" id="UP000288805">
    <property type="component" value="Unassembled WGS sequence"/>
</dbReference>
<organism evidence="3 4">
    <name type="scientific">Vitis vinifera</name>
    <name type="common">Grape</name>
    <dbReference type="NCBI Taxonomy" id="29760"/>
    <lineage>
        <taxon>Eukaryota</taxon>
        <taxon>Viridiplantae</taxon>
        <taxon>Streptophyta</taxon>
        <taxon>Embryophyta</taxon>
        <taxon>Tracheophyta</taxon>
        <taxon>Spermatophyta</taxon>
        <taxon>Magnoliopsida</taxon>
        <taxon>eudicotyledons</taxon>
        <taxon>Gunneridae</taxon>
        <taxon>Pentapetalae</taxon>
        <taxon>rosids</taxon>
        <taxon>Vitales</taxon>
        <taxon>Vitaceae</taxon>
        <taxon>Viteae</taxon>
        <taxon>Vitis</taxon>
    </lineage>
</organism>
<accession>A0A438I885</accession>
<evidence type="ECO:0000256" key="1">
    <source>
        <dbReference type="SAM" id="MobiDB-lite"/>
    </source>
</evidence>
<evidence type="ECO:0000256" key="2">
    <source>
        <dbReference type="SAM" id="SignalP"/>
    </source>
</evidence>
<feature type="signal peptide" evidence="2">
    <location>
        <begin position="1"/>
        <end position="40"/>
    </location>
</feature>
<keyword evidence="2" id="KW-0732">Signal</keyword>
<gene>
    <name evidence="3" type="ORF">CK203_040450</name>
</gene>
<proteinExistence type="predicted"/>
<protein>
    <submittedName>
        <fullName evidence="3">Uncharacterized protein</fullName>
    </submittedName>
</protein>
<comment type="caution">
    <text evidence="3">The sequence shown here is derived from an EMBL/GenBank/DDBJ whole genome shotgun (WGS) entry which is preliminary data.</text>
</comment>
<feature type="region of interest" description="Disordered" evidence="1">
    <location>
        <begin position="74"/>
        <end position="102"/>
    </location>
</feature>
<dbReference type="InterPro" id="IPR033249">
    <property type="entry name" value="CLE_plant"/>
</dbReference>
<evidence type="ECO:0000313" key="4">
    <source>
        <dbReference type="Proteomes" id="UP000288805"/>
    </source>
</evidence>
<sequence>MISAFSRKKHLGLMRKMRKECCCFFLLMLLLLSQASSSSADHGSAAAAAAAPRFGSFRGGSAASELTHVESATFTGNKKDGDAVFGDEKRKIYTGPNPLHNR</sequence>
<evidence type="ECO:0000313" key="3">
    <source>
        <dbReference type="EMBL" id="RVW92921.1"/>
    </source>
</evidence>
<dbReference type="EMBL" id="QGNW01000133">
    <property type="protein sequence ID" value="RVW92921.1"/>
    <property type="molecule type" value="Genomic_DNA"/>
</dbReference>